<organism evidence="12 13">
    <name type="scientific">Patiria miniata</name>
    <name type="common">Bat star</name>
    <name type="synonym">Asterina miniata</name>
    <dbReference type="NCBI Taxonomy" id="46514"/>
    <lineage>
        <taxon>Eukaryota</taxon>
        <taxon>Metazoa</taxon>
        <taxon>Echinodermata</taxon>
        <taxon>Eleutherozoa</taxon>
        <taxon>Asterozoa</taxon>
        <taxon>Asteroidea</taxon>
        <taxon>Valvatacea</taxon>
        <taxon>Valvatida</taxon>
        <taxon>Asterinidae</taxon>
        <taxon>Patiria</taxon>
    </lineage>
</organism>
<proteinExistence type="inferred from homology"/>
<keyword evidence="3" id="KW-0808">Transferase</keyword>
<dbReference type="OMA" id="DEICRPC"/>
<evidence type="ECO:0000256" key="2">
    <source>
        <dbReference type="ARBA" id="ARBA00005189"/>
    </source>
</evidence>
<comment type="pathway">
    <text evidence="1">Glycerolipid metabolism; triacylglycerol biosynthesis.</text>
</comment>
<keyword evidence="9" id="KW-0472">Membrane</keyword>
<comment type="pathway">
    <text evidence="2">Lipid metabolism.</text>
</comment>
<feature type="compositionally biased region" description="Acidic residues" evidence="8">
    <location>
        <begin position="615"/>
        <end position="628"/>
    </location>
</feature>
<dbReference type="InterPro" id="IPR004255">
    <property type="entry name" value="O-acyltransferase_WSD1_N"/>
</dbReference>
<keyword evidence="9" id="KW-0812">Transmembrane</keyword>
<dbReference type="GO" id="GO:0047196">
    <property type="term" value="F:long-chain-alcohol O-fatty-acyltransferase activity"/>
    <property type="evidence" value="ECO:0007669"/>
    <property type="project" value="UniProtKB-EC"/>
</dbReference>
<feature type="region of interest" description="Disordered" evidence="8">
    <location>
        <begin position="1"/>
        <end position="47"/>
    </location>
</feature>
<feature type="domain" description="O-acyltransferase WSD1-like N-terminal" evidence="10">
    <location>
        <begin position="238"/>
        <end position="341"/>
    </location>
</feature>
<feature type="region of interest" description="Disordered" evidence="8">
    <location>
        <begin position="611"/>
        <end position="681"/>
    </location>
</feature>
<evidence type="ECO:0000256" key="5">
    <source>
        <dbReference type="ARBA" id="ARBA00024360"/>
    </source>
</evidence>
<dbReference type="GO" id="GO:0004144">
    <property type="term" value="F:diacylglycerol O-acyltransferase activity"/>
    <property type="evidence" value="ECO:0007669"/>
    <property type="project" value="UniProtKB-EC"/>
</dbReference>
<dbReference type="Pfam" id="PF06974">
    <property type="entry name" value="WS_DGAT_C"/>
    <property type="match status" value="1"/>
</dbReference>
<dbReference type="OrthoDB" id="619536at2759"/>
<dbReference type="GO" id="GO:0019432">
    <property type="term" value="P:triglyceride biosynthetic process"/>
    <property type="evidence" value="ECO:0007669"/>
    <property type="project" value="TreeGrafter"/>
</dbReference>
<keyword evidence="4" id="KW-0012">Acyltransferase</keyword>
<sequence length="741" mass="81956">MENLSPSPPVEPPSPWAERRLSQIACEAGSKKQSPSEAGPRPSRGTIARVDSVDSFHVTLDYAEPTLYARASPANQFAKDSTEHRYQQHRHSATNANAPMANGVKPIKRLKHPADQSLLLPLIGTLVFVFLALATCIPVLVFAFIVVPVAYAVRRLVSCRRCACVGCPNLLSAVDRYWLYETELNQAVNQSLLQLDGILEVTRLRDLLLARLVSAENKRGSKLYSRFTQRVIPAGCGYQWSNDDEFNIDNHIIKVTESFRTKADVVGYISKLSSLALRRDRPLWETHVLQLGQEQPDTLLLFRIHACVSDGVNLNELLHKALADTHTKSPVNVPRKTRFGRRALAFNAIRALIVGPLVVIRQILCGNEDFSLFRERRMTGQKEVTWSDPIPLPPVYRVKLVTRSTMNDVAMSAVTGSLRLYLQESGVENPKNIHSNMAVDFRGSDSPRDIGPLGNRFTLANIKLPTSTEGAIPRLWDTKRRLDELKLSAEHVVLYGMTKAVMTTFPESVAQGILTSFFGESSCTVSNLALGEDILSIGGKQLKMILFWMSPGDEVPISVSILTYAGQMRVAILADRGIVPNPQLIADEFKRQIETLVGLLAHRRIPGEYRRRAMDEDEDEDEDIDPLEEEIRTPSSASSRKIRPLSANCLQRPSSRSSSVMRPLSTSTDANEANGTLEGAIGSNREISDLVVGGRAPEKRADSSCSMECVSFSAEVSHSEGELAFDISPCVERRTSAGHLV</sequence>
<evidence type="ECO:0000313" key="13">
    <source>
        <dbReference type="Proteomes" id="UP000887568"/>
    </source>
</evidence>
<dbReference type="PANTHER" id="PTHR31650:SF1">
    <property type="entry name" value="WAX ESTER SYNTHASE_DIACYLGLYCEROL ACYLTRANSFERASE 4-RELATED"/>
    <property type="match status" value="1"/>
</dbReference>
<dbReference type="EnsemblMetazoa" id="XM_038193050.1">
    <property type="protein sequence ID" value="XP_038048978.1"/>
    <property type="gene ID" value="LOC119722751"/>
</dbReference>
<evidence type="ECO:0000256" key="9">
    <source>
        <dbReference type="SAM" id="Phobius"/>
    </source>
</evidence>
<evidence type="ECO:0000256" key="6">
    <source>
        <dbReference type="ARBA" id="ARBA00047604"/>
    </source>
</evidence>
<dbReference type="InterPro" id="IPR045034">
    <property type="entry name" value="O-acyltransferase_WSD1-like"/>
</dbReference>
<evidence type="ECO:0000256" key="3">
    <source>
        <dbReference type="ARBA" id="ARBA00022679"/>
    </source>
</evidence>
<accession>A0A913ZB22</accession>
<dbReference type="GeneID" id="119722751"/>
<dbReference type="Pfam" id="PF03007">
    <property type="entry name" value="WS_DGAT_cat"/>
    <property type="match status" value="1"/>
</dbReference>
<comment type="similarity">
    <text evidence="5">In the N-terminal section; belongs to the long-chain O-acyltransferase family.</text>
</comment>
<dbReference type="Proteomes" id="UP000887568">
    <property type="component" value="Unplaced"/>
</dbReference>
<comment type="catalytic activity">
    <reaction evidence="6">
        <text>a long chain fatty alcohol + a fatty acyl-CoA = a long-chain alcohol wax ester + CoA</text>
        <dbReference type="Rhea" id="RHEA:38443"/>
        <dbReference type="ChEBI" id="CHEBI:17135"/>
        <dbReference type="ChEBI" id="CHEBI:57287"/>
        <dbReference type="ChEBI" id="CHEBI:77636"/>
        <dbReference type="ChEBI" id="CHEBI:235323"/>
        <dbReference type="EC" id="2.3.1.75"/>
    </reaction>
</comment>
<evidence type="ECO:0000313" key="12">
    <source>
        <dbReference type="EnsemblMetazoa" id="XP_038048978.1"/>
    </source>
</evidence>
<protein>
    <recommendedName>
        <fullName evidence="14">Diacylglycerol O-acyltransferase</fullName>
    </recommendedName>
</protein>
<evidence type="ECO:0000256" key="7">
    <source>
        <dbReference type="ARBA" id="ARBA00048109"/>
    </source>
</evidence>
<evidence type="ECO:0008006" key="14">
    <source>
        <dbReference type="Google" id="ProtNLM"/>
    </source>
</evidence>
<evidence type="ECO:0000256" key="1">
    <source>
        <dbReference type="ARBA" id="ARBA00004771"/>
    </source>
</evidence>
<dbReference type="GO" id="GO:0005886">
    <property type="term" value="C:plasma membrane"/>
    <property type="evidence" value="ECO:0007669"/>
    <property type="project" value="TreeGrafter"/>
</dbReference>
<comment type="catalytic activity">
    <reaction evidence="7">
        <text>an acyl-CoA + a 1,2-diacyl-sn-glycerol = a triacyl-sn-glycerol + CoA</text>
        <dbReference type="Rhea" id="RHEA:10868"/>
        <dbReference type="ChEBI" id="CHEBI:17815"/>
        <dbReference type="ChEBI" id="CHEBI:57287"/>
        <dbReference type="ChEBI" id="CHEBI:58342"/>
        <dbReference type="ChEBI" id="CHEBI:64615"/>
        <dbReference type="EC" id="2.3.1.20"/>
    </reaction>
</comment>
<feature type="compositionally biased region" description="Low complexity" evidence="8">
    <location>
        <begin position="652"/>
        <end position="668"/>
    </location>
</feature>
<feature type="compositionally biased region" description="Pro residues" evidence="8">
    <location>
        <begin position="1"/>
        <end position="15"/>
    </location>
</feature>
<evidence type="ECO:0000256" key="8">
    <source>
        <dbReference type="SAM" id="MobiDB-lite"/>
    </source>
</evidence>
<feature type="transmembrane region" description="Helical" evidence="9">
    <location>
        <begin position="118"/>
        <end position="151"/>
    </location>
</feature>
<keyword evidence="9" id="KW-1133">Transmembrane helix</keyword>
<reference evidence="12" key="1">
    <citation type="submission" date="2022-11" db="UniProtKB">
        <authorList>
            <consortium name="EnsemblMetazoa"/>
        </authorList>
    </citation>
    <scope>IDENTIFICATION</scope>
</reference>
<keyword evidence="13" id="KW-1185">Reference proteome</keyword>
<name>A0A913ZB22_PATMI</name>
<dbReference type="RefSeq" id="XP_038048978.1">
    <property type="nucleotide sequence ID" value="XM_038193050.1"/>
</dbReference>
<dbReference type="AlphaFoldDB" id="A0A913ZB22"/>
<dbReference type="PANTHER" id="PTHR31650">
    <property type="entry name" value="O-ACYLTRANSFERASE (WSD1-LIKE) FAMILY PROTEIN"/>
    <property type="match status" value="1"/>
</dbReference>
<dbReference type="InterPro" id="IPR009721">
    <property type="entry name" value="O-acyltransferase_WSD1_C"/>
</dbReference>
<evidence type="ECO:0000259" key="10">
    <source>
        <dbReference type="Pfam" id="PF03007"/>
    </source>
</evidence>
<feature type="transmembrane region" description="Helical" evidence="9">
    <location>
        <begin position="344"/>
        <end position="364"/>
    </location>
</feature>
<evidence type="ECO:0000256" key="4">
    <source>
        <dbReference type="ARBA" id="ARBA00023315"/>
    </source>
</evidence>
<feature type="domain" description="O-acyltransferase WSD1 C-terminal" evidence="11">
    <location>
        <begin position="454"/>
        <end position="596"/>
    </location>
</feature>
<evidence type="ECO:0000259" key="11">
    <source>
        <dbReference type="Pfam" id="PF06974"/>
    </source>
</evidence>